<accession>A0A914AUV9</accession>
<dbReference type="RefSeq" id="XP_038067373.1">
    <property type="nucleotide sequence ID" value="XM_038211445.1"/>
</dbReference>
<dbReference type="GO" id="GO:0003684">
    <property type="term" value="F:damaged DNA binding"/>
    <property type="evidence" value="ECO:0007669"/>
    <property type="project" value="InterPro"/>
</dbReference>
<dbReference type="PROSITE" id="PS50234">
    <property type="entry name" value="VWFA"/>
    <property type="match status" value="1"/>
</dbReference>
<dbReference type="OrthoDB" id="3249161at2759"/>
<dbReference type="InterPro" id="IPR005160">
    <property type="entry name" value="Ku_C"/>
</dbReference>
<dbReference type="SUPFAM" id="SSF53300">
    <property type="entry name" value="vWA-like"/>
    <property type="match status" value="1"/>
</dbReference>
<dbReference type="InterPro" id="IPR002035">
    <property type="entry name" value="VWF_A"/>
</dbReference>
<evidence type="ECO:0000256" key="7">
    <source>
        <dbReference type="ARBA" id="ARBA00022806"/>
    </source>
</evidence>
<dbReference type="PROSITE" id="PS50800">
    <property type="entry name" value="SAP"/>
    <property type="match status" value="1"/>
</dbReference>
<keyword evidence="5" id="KW-0227">DNA damage</keyword>
<dbReference type="EnsemblMetazoa" id="XM_038211370.1">
    <property type="protein sequence ID" value="XP_038067298.1"/>
    <property type="gene ID" value="LOC119737169"/>
</dbReference>
<dbReference type="RefSeq" id="XP_038067547.1">
    <property type="nucleotide sequence ID" value="XM_038211619.1"/>
</dbReference>
<evidence type="ECO:0000259" key="14">
    <source>
        <dbReference type="PROSITE" id="PS50234"/>
    </source>
</evidence>
<evidence type="ECO:0000256" key="11">
    <source>
        <dbReference type="ARBA" id="ARBA00023204"/>
    </source>
</evidence>
<name>A0A914AUV9_PATMI</name>
<dbReference type="SUPFAM" id="SSF100939">
    <property type="entry name" value="SPOC domain-like"/>
    <property type="match status" value="1"/>
</dbReference>
<dbReference type="GO" id="GO:0006303">
    <property type="term" value="P:double-strand break repair via nonhomologous end joining"/>
    <property type="evidence" value="ECO:0007669"/>
    <property type="project" value="InterPro"/>
</dbReference>
<feature type="domain" description="VWFA" evidence="14">
    <location>
        <begin position="37"/>
        <end position="245"/>
    </location>
</feature>
<dbReference type="GO" id="GO:0006310">
    <property type="term" value="P:DNA recombination"/>
    <property type="evidence" value="ECO:0007669"/>
    <property type="project" value="UniProtKB-KW"/>
</dbReference>
<keyword evidence="12" id="KW-0539">Nucleus</keyword>
<dbReference type="InterPro" id="IPR027388">
    <property type="entry name" value="Ku70_bridge/pillars_dom_sf"/>
</dbReference>
<keyword evidence="7" id="KW-0347">Helicase</keyword>
<dbReference type="FunFam" id="4.10.970.10:FF:000001">
    <property type="entry name" value="X-ray repair cross-complementing protein 6 isoform X1"/>
    <property type="match status" value="1"/>
</dbReference>
<dbReference type="AlphaFoldDB" id="A0A914AUV9"/>
<keyword evidence="17" id="KW-1185">Reference proteome</keyword>
<evidence type="ECO:0000256" key="1">
    <source>
        <dbReference type="ARBA" id="ARBA00004123"/>
    </source>
</evidence>
<dbReference type="Pfam" id="PF02037">
    <property type="entry name" value="SAP"/>
    <property type="match status" value="1"/>
</dbReference>
<dbReference type="GO" id="GO:0000723">
    <property type="term" value="P:telomere maintenance"/>
    <property type="evidence" value="ECO:0007669"/>
    <property type="project" value="InterPro"/>
</dbReference>
<evidence type="ECO:0000256" key="10">
    <source>
        <dbReference type="ARBA" id="ARBA00023172"/>
    </source>
</evidence>
<dbReference type="EnsemblMetazoa" id="XM_038211527.1">
    <property type="protein sequence ID" value="XP_038067455.1"/>
    <property type="gene ID" value="LOC119737169"/>
</dbReference>
<dbReference type="Gene3D" id="2.40.290.10">
    <property type="match status" value="1"/>
</dbReference>
<dbReference type="Gene3D" id="3.40.50.410">
    <property type="entry name" value="von Willebrand factor, type A domain"/>
    <property type="match status" value="1"/>
</dbReference>
<dbReference type="InterPro" id="IPR047087">
    <property type="entry name" value="KU70_core_dom"/>
</dbReference>
<keyword evidence="9" id="KW-0238">DNA-binding</keyword>
<dbReference type="NCBIfam" id="TIGR00578">
    <property type="entry name" value="ku70"/>
    <property type="match status" value="1"/>
</dbReference>
<evidence type="ECO:0000313" key="16">
    <source>
        <dbReference type="EnsemblMetazoa" id="XP_038067547.1"/>
    </source>
</evidence>
<dbReference type="CDD" id="cd00788">
    <property type="entry name" value="KU70"/>
    <property type="match status" value="1"/>
</dbReference>
<organism evidence="16 17">
    <name type="scientific">Patiria miniata</name>
    <name type="common">Bat star</name>
    <name type="synonym">Asterina miniata</name>
    <dbReference type="NCBI Taxonomy" id="46514"/>
    <lineage>
        <taxon>Eukaryota</taxon>
        <taxon>Metazoa</taxon>
        <taxon>Echinodermata</taxon>
        <taxon>Eleutherozoa</taxon>
        <taxon>Asterozoa</taxon>
        <taxon>Asteroidea</taxon>
        <taxon>Valvatacea</taxon>
        <taxon>Valvatida</taxon>
        <taxon>Asterinidae</taxon>
        <taxon>Patiria</taxon>
    </lineage>
</organism>
<dbReference type="FunFam" id="2.40.290.10:FF:000001">
    <property type="entry name" value="X-ray repair cross complementing 6"/>
    <property type="match status" value="1"/>
</dbReference>
<dbReference type="GO" id="GO:0043564">
    <property type="term" value="C:Ku70:Ku80 complex"/>
    <property type="evidence" value="ECO:0007669"/>
    <property type="project" value="InterPro"/>
</dbReference>
<keyword evidence="11" id="KW-0234">DNA repair</keyword>
<dbReference type="Gene3D" id="1.10.720.30">
    <property type="entry name" value="SAP domain"/>
    <property type="match status" value="1"/>
</dbReference>
<evidence type="ECO:0000256" key="13">
    <source>
        <dbReference type="ARBA" id="ARBA00047995"/>
    </source>
</evidence>
<dbReference type="InterPro" id="IPR016194">
    <property type="entry name" value="SPOC-like_C_dom_sf"/>
</dbReference>
<comment type="similarity">
    <text evidence="2">Belongs to the ku70 family.</text>
</comment>
<dbReference type="InterPro" id="IPR036465">
    <property type="entry name" value="vWFA_dom_sf"/>
</dbReference>
<dbReference type="PANTHER" id="PTHR12604">
    <property type="entry name" value="KU AUTOANTIGEN DNA HELICASE"/>
    <property type="match status" value="1"/>
</dbReference>
<dbReference type="Gene3D" id="4.10.970.10">
    <property type="entry name" value="Ku70, bridge and pillars"/>
    <property type="match status" value="1"/>
</dbReference>
<dbReference type="PIRSF" id="PIRSF003033">
    <property type="entry name" value="Ku70"/>
    <property type="match status" value="1"/>
</dbReference>
<evidence type="ECO:0000256" key="12">
    <source>
        <dbReference type="ARBA" id="ARBA00023242"/>
    </source>
</evidence>
<dbReference type="SMART" id="SM00559">
    <property type="entry name" value="Ku78"/>
    <property type="match status" value="1"/>
</dbReference>
<dbReference type="InterPro" id="IPR005161">
    <property type="entry name" value="Ku_N"/>
</dbReference>
<dbReference type="PANTHER" id="PTHR12604:SF2">
    <property type="entry name" value="X-RAY REPAIR CROSS-COMPLEMENTING PROTEIN 6"/>
    <property type="match status" value="1"/>
</dbReference>
<proteinExistence type="inferred from homology"/>
<dbReference type="InterPro" id="IPR006165">
    <property type="entry name" value="Ku70"/>
</dbReference>
<evidence type="ECO:0000256" key="8">
    <source>
        <dbReference type="ARBA" id="ARBA00022840"/>
    </source>
</evidence>
<dbReference type="EC" id="3.6.4.12" evidence="3"/>
<dbReference type="GeneID" id="119737169"/>
<dbReference type="RefSeq" id="XP_038067298.1">
    <property type="nucleotide sequence ID" value="XM_038211370.1"/>
</dbReference>
<protein>
    <recommendedName>
        <fullName evidence="3">DNA helicase</fullName>
        <ecNumber evidence="3">3.6.4.12</ecNumber>
    </recommendedName>
</protein>
<dbReference type="SMART" id="SM00513">
    <property type="entry name" value="SAP"/>
    <property type="match status" value="1"/>
</dbReference>
<evidence type="ECO:0000256" key="5">
    <source>
        <dbReference type="ARBA" id="ARBA00022763"/>
    </source>
</evidence>
<dbReference type="SUPFAM" id="SSF68906">
    <property type="entry name" value="SAP domain"/>
    <property type="match status" value="1"/>
</dbReference>
<dbReference type="InterPro" id="IPR006164">
    <property type="entry name" value="DNA_bd_Ku70/Ku80"/>
</dbReference>
<dbReference type="GO" id="GO:0016787">
    <property type="term" value="F:hydrolase activity"/>
    <property type="evidence" value="ECO:0007669"/>
    <property type="project" value="UniProtKB-KW"/>
</dbReference>
<dbReference type="Gene3D" id="1.10.1600.10">
    <property type="match status" value="1"/>
</dbReference>
<dbReference type="Proteomes" id="UP000887568">
    <property type="component" value="Unplaced"/>
</dbReference>
<dbReference type="GO" id="GO:0005524">
    <property type="term" value="F:ATP binding"/>
    <property type="evidence" value="ECO:0007669"/>
    <property type="project" value="UniProtKB-KW"/>
</dbReference>
<evidence type="ECO:0000256" key="2">
    <source>
        <dbReference type="ARBA" id="ARBA00005240"/>
    </source>
</evidence>
<keyword evidence="10" id="KW-0233">DNA recombination</keyword>
<dbReference type="RefSeq" id="XP_038067455.1">
    <property type="nucleotide sequence ID" value="XM_038211527.1"/>
</dbReference>
<feature type="domain" description="SAP" evidence="15">
    <location>
        <begin position="566"/>
        <end position="600"/>
    </location>
</feature>
<dbReference type="GO" id="GO:0042162">
    <property type="term" value="F:telomeric DNA binding"/>
    <property type="evidence" value="ECO:0007669"/>
    <property type="project" value="InterPro"/>
</dbReference>
<keyword evidence="6" id="KW-0378">Hydrolase</keyword>
<dbReference type="Pfam" id="PF03731">
    <property type="entry name" value="Ku_N"/>
    <property type="match status" value="1"/>
</dbReference>
<dbReference type="FunFam" id="3.40.50.410:FF:000080">
    <property type="entry name" value="X-ray repair-complementing defective repair in Chinese hamster cells 6"/>
    <property type="match status" value="1"/>
</dbReference>
<dbReference type="OMA" id="FWANVKH"/>
<evidence type="ECO:0000313" key="17">
    <source>
        <dbReference type="Proteomes" id="UP000887568"/>
    </source>
</evidence>
<keyword evidence="4" id="KW-0547">Nucleotide-binding</keyword>
<dbReference type="InterPro" id="IPR036361">
    <property type="entry name" value="SAP_dom_sf"/>
</dbReference>
<reference evidence="16" key="1">
    <citation type="submission" date="2022-11" db="UniProtKB">
        <authorList>
            <consortium name="EnsemblMetazoa"/>
        </authorList>
    </citation>
    <scope>IDENTIFICATION</scope>
</reference>
<evidence type="ECO:0000256" key="3">
    <source>
        <dbReference type="ARBA" id="ARBA00012551"/>
    </source>
</evidence>
<dbReference type="InterPro" id="IPR003034">
    <property type="entry name" value="SAP_dom"/>
</dbReference>
<dbReference type="GO" id="GO:0003678">
    <property type="term" value="F:DNA helicase activity"/>
    <property type="evidence" value="ECO:0007669"/>
    <property type="project" value="UniProtKB-EC"/>
</dbReference>
<evidence type="ECO:0000256" key="4">
    <source>
        <dbReference type="ARBA" id="ARBA00022741"/>
    </source>
</evidence>
<sequence length="602" mass="67836">MSNWGNWGTSFGYADGSGDEDEDGDAGYQTAFSTKDGLIFLVDCGESMFQKAEPDEDSHFQLCVKCARSVLTNKIISSDKDMLGVVLFGTEKNKNSGNFEHVYVLQDLDNPSAARILELESLLEDDYDFKANFGHNAGFSLSDALWTCSNMFSQSTQKIGHKRVLLFTNNDDPHANDLAAQRQAKTKAKDLHEIGIDIELMHLAQPGKDFDHSKFYQDIVFSPDDEDLGVLPDPAEKFEELLNRVRAKDHKKRSLGRLNFNLGQGLDLGVGVYNLVRQQTKPYPVKLYKKTNEQLKSKSRMFCEDTGELLMPTDIKKYQMYGGRNIVFEKEEITEMKNFGESGLVLMGFKPRSSLKRYFHIRPSQFLFPDESVVKGSTSLFSALLQRCLARDVVAICRFIPRKNSTPFFVALCAQEEELDEHNVQVTPPGFHLIYLPNSEDIRKLTLPEQPRANVDQIDKAKEVIKKLQFKFKSENFENPVLQTHYRNLEALALDRDKPEDIVDHTAPDFAMITKRAGDKIEEFKDLVFPDGYVPGAKQRKVGGDSSRAKPTVDVDMNQYAQQGKLGKLTVAVLKEFCSKNGLSTAGKKNDLIKTVSGHFGV</sequence>
<dbReference type="GO" id="GO:0003690">
    <property type="term" value="F:double-stranded DNA binding"/>
    <property type="evidence" value="ECO:0007669"/>
    <property type="project" value="TreeGrafter"/>
</dbReference>
<evidence type="ECO:0000256" key="6">
    <source>
        <dbReference type="ARBA" id="ARBA00022801"/>
    </source>
</evidence>
<dbReference type="Pfam" id="PF02735">
    <property type="entry name" value="Ku"/>
    <property type="match status" value="1"/>
</dbReference>
<dbReference type="EnsemblMetazoa" id="XM_038211445.1">
    <property type="protein sequence ID" value="XP_038067373.1"/>
    <property type="gene ID" value="LOC119737169"/>
</dbReference>
<keyword evidence="8" id="KW-0067">ATP-binding</keyword>
<evidence type="ECO:0000256" key="9">
    <source>
        <dbReference type="ARBA" id="ARBA00023125"/>
    </source>
</evidence>
<comment type="subcellular location">
    <subcellularLocation>
        <location evidence="1">Nucleus</location>
    </subcellularLocation>
</comment>
<comment type="catalytic activity">
    <reaction evidence="13">
        <text>ATP + H2O = ADP + phosphate + H(+)</text>
        <dbReference type="Rhea" id="RHEA:13065"/>
        <dbReference type="ChEBI" id="CHEBI:15377"/>
        <dbReference type="ChEBI" id="CHEBI:15378"/>
        <dbReference type="ChEBI" id="CHEBI:30616"/>
        <dbReference type="ChEBI" id="CHEBI:43474"/>
        <dbReference type="ChEBI" id="CHEBI:456216"/>
        <dbReference type="EC" id="3.6.4.12"/>
    </reaction>
</comment>
<evidence type="ECO:0000259" key="15">
    <source>
        <dbReference type="PROSITE" id="PS50800"/>
    </source>
</evidence>
<dbReference type="EnsemblMetazoa" id="XM_038211619.1">
    <property type="protein sequence ID" value="XP_038067547.1"/>
    <property type="gene ID" value="LOC119737169"/>
</dbReference>
<dbReference type="Pfam" id="PF03730">
    <property type="entry name" value="Ku_C"/>
    <property type="match status" value="1"/>
</dbReference>
<dbReference type="CDD" id="cd01458">
    <property type="entry name" value="vWA_ku"/>
    <property type="match status" value="1"/>
</dbReference>